<feature type="compositionally biased region" description="Polar residues" evidence="1">
    <location>
        <begin position="74"/>
        <end position="99"/>
    </location>
</feature>
<feature type="region of interest" description="Disordered" evidence="1">
    <location>
        <begin position="33"/>
        <end position="52"/>
    </location>
</feature>
<dbReference type="EMBL" id="JBJUIK010000009">
    <property type="protein sequence ID" value="KAL3518720.1"/>
    <property type="molecule type" value="Genomic_DNA"/>
</dbReference>
<reference evidence="2 3" key="1">
    <citation type="submission" date="2024-11" db="EMBL/GenBank/DDBJ databases">
        <title>A near-complete genome assembly of Cinchona calisaya.</title>
        <authorList>
            <person name="Lian D.C."/>
            <person name="Zhao X.W."/>
            <person name="Wei L."/>
        </authorList>
    </citation>
    <scope>NUCLEOTIDE SEQUENCE [LARGE SCALE GENOMIC DNA]</scope>
    <source>
        <tissue evidence="2">Nenye</tissue>
    </source>
</reference>
<dbReference type="PANTHER" id="PTHR45786:SF74">
    <property type="entry name" value="ATP-DEPENDENT DNA HELICASE"/>
    <property type="match status" value="1"/>
</dbReference>
<organism evidence="2 3">
    <name type="scientific">Cinchona calisaya</name>
    <dbReference type="NCBI Taxonomy" id="153742"/>
    <lineage>
        <taxon>Eukaryota</taxon>
        <taxon>Viridiplantae</taxon>
        <taxon>Streptophyta</taxon>
        <taxon>Embryophyta</taxon>
        <taxon>Tracheophyta</taxon>
        <taxon>Spermatophyta</taxon>
        <taxon>Magnoliopsida</taxon>
        <taxon>eudicotyledons</taxon>
        <taxon>Gunneridae</taxon>
        <taxon>Pentapetalae</taxon>
        <taxon>asterids</taxon>
        <taxon>lamiids</taxon>
        <taxon>Gentianales</taxon>
        <taxon>Rubiaceae</taxon>
        <taxon>Cinchonoideae</taxon>
        <taxon>Cinchoneae</taxon>
        <taxon>Cinchona</taxon>
    </lineage>
</organism>
<protein>
    <recommendedName>
        <fullName evidence="4">Helitron helicase-like domain-containing protein</fullName>
    </recommendedName>
</protein>
<evidence type="ECO:0000313" key="2">
    <source>
        <dbReference type="EMBL" id="KAL3518720.1"/>
    </source>
</evidence>
<gene>
    <name evidence="2" type="ORF">ACH5RR_021309</name>
</gene>
<dbReference type="Proteomes" id="UP001630127">
    <property type="component" value="Unassembled WGS sequence"/>
</dbReference>
<evidence type="ECO:0008006" key="4">
    <source>
        <dbReference type="Google" id="ProtNLM"/>
    </source>
</evidence>
<dbReference type="AlphaFoldDB" id="A0ABD2ZGX8"/>
<feature type="region of interest" description="Disordered" evidence="1">
    <location>
        <begin position="73"/>
        <end position="99"/>
    </location>
</feature>
<feature type="region of interest" description="Disordered" evidence="1">
    <location>
        <begin position="1"/>
        <end position="21"/>
    </location>
</feature>
<keyword evidence="3" id="KW-1185">Reference proteome</keyword>
<sequence length="320" mass="36882">MIPSEIMDQQRKHVENSSSGDYSSALFRARANESKTNVESLTTSVHDRSEPLPDCVHPEVLLRKATTINKEHIASSSNISAPVEQSSSQKSRQKPWSNNKQGDVLQQIAAEPAILSEIPDCTYCGAKRFEYEPPGFCCASREIHLLPTKMPRDLMLLYLGDSEEAAEFRKCVRSYNNMFAITSIGMHADELSCRRHHGVYTFTVHGQIYYFINQLVPLQGEKPKNLQLYFFNTDHETINRLSISSKFRDTLVAKFFETLKFNPYSAFFRSLQDVSDLDSYKIMLHSNLNVDQRTHKRFHKLHRQILKQMSRTHLNIFKCI</sequence>
<comment type="caution">
    <text evidence="2">The sequence shown here is derived from an EMBL/GenBank/DDBJ whole genome shotgun (WGS) entry which is preliminary data.</text>
</comment>
<feature type="compositionally biased region" description="Polar residues" evidence="1">
    <location>
        <begin position="34"/>
        <end position="44"/>
    </location>
</feature>
<proteinExistence type="predicted"/>
<accession>A0ABD2ZGX8</accession>
<evidence type="ECO:0000256" key="1">
    <source>
        <dbReference type="SAM" id="MobiDB-lite"/>
    </source>
</evidence>
<name>A0ABD2ZGX8_9GENT</name>
<dbReference type="PANTHER" id="PTHR45786">
    <property type="entry name" value="DNA BINDING PROTEIN-LIKE"/>
    <property type="match status" value="1"/>
</dbReference>
<evidence type="ECO:0000313" key="3">
    <source>
        <dbReference type="Proteomes" id="UP001630127"/>
    </source>
</evidence>